<dbReference type="InterPro" id="IPR020019">
    <property type="entry name" value="AcTrfase_PglD-like"/>
</dbReference>
<keyword evidence="7" id="KW-1185">Reference proteome</keyword>
<evidence type="ECO:0000256" key="1">
    <source>
        <dbReference type="ARBA" id="ARBA00022679"/>
    </source>
</evidence>
<evidence type="ECO:0000313" key="6">
    <source>
        <dbReference type="EMBL" id="MBP0724473.1"/>
    </source>
</evidence>
<dbReference type="NCBIfam" id="TIGR03570">
    <property type="entry name" value="NeuD_NnaD"/>
    <property type="match status" value="1"/>
</dbReference>
<sequence>MKKIVIFGSGGHAKVVIDMVEKLNEFSIMAVIDSFQPVSKTICGYRVLGDETSLLSLNNEIFGGVVAIGDNWIRKQVVEKIKTIIPNFKFVSILDPSSVISNSVKIGDGTVVLPGSVVNCETIIGEHCIINTNSSVDHDCILGSFVSCAPGSTIGGNVKVGDYTAIALGAKVIQSIKIGEHTVIGAGSTVVRDIESYVVAYGTPAKKIRSRKIGDKYMF</sequence>
<feature type="active site" description="Proton acceptor" evidence="3">
    <location>
        <position position="138"/>
    </location>
</feature>
<feature type="domain" description="PglD N-terminal" evidence="5">
    <location>
        <begin position="3"/>
        <end position="81"/>
    </location>
</feature>
<dbReference type="RefSeq" id="WP_209403002.1">
    <property type="nucleotide sequence ID" value="NZ_JAGIYQ010000002.1"/>
</dbReference>
<dbReference type="InterPro" id="IPR041561">
    <property type="entry name" value="PglD_N"/>
</dbReference>
<dbReference type="InterPro" id="IPR050179">
    <property type="entry name" value="Trans_hexapeptide_repeat"/>
</dbReference>
<dbReference type="InterPro" id="IPR018357">
    <property type="entry name" value="Hexapep_transf_CS"/>
</dbReference>
<gene>
    <name evidence="6" type="ORF">J5Y03_04630</name>
</gene>
<dbReference type="PROSITE" id="PS00101">
    <property type="entry name" value="HEXAPEP_TRANSFERASES"/>
    <property type="match status" value="1"/>
</dbReference>
<dbReference type="EMBL" id="JAGIYQ010000002">
    <property type="protein sequence ID" value="MBP0724473.1"/>
    <property type="molecule type" value="Genomic_DNA"/>
</dbReference>
<reference evidence="6" key="1">
    <citation type="submission" date="2021-04" db="EMBL/GenBank/DDBJ databases">
        <title>Genome seq and assembly of Bacillus sp.</title>
        <authorList>
            <person name="Chhetri G."/>
        </authorList>
    </citation>
    <scope>NUCLEOTIDE SEQUENCE</scope>
    <source>
        <strain evidence="6">RG28</strain>
    </source>
</reference>
<dbReference type="AlphaFoldDB" id="A0A940SJQ3"/>
<evidence type="ECO:0000256" key="4">
    <source>
        <dbReference type="PIRSR" id="PIRSR620019-2"/>
    </source>
</evidence>
<dbReference type="Gene3D" id="3.40.50.20">
    <property type="match status" value="1"/>
</dbReference>
<dbReference type="Gene3D" id="2.160.10.10">
    <property type="entry name" value="Hexapeptide repeat proteins"/>
    <property type="match status" value="1"/>
</dbReference>
<comment type="caution">
    <text evidence="6">The sequence shown here is derived from an EMBL/GenBank/DDBJ whole genome shotgun (WGS) entry which is preliminary data.</text>
</comment>
<keyword evidence="2" id="KW-0677">Repeat</keyword>
<keyword evidence="1" id="KW-0808">Transferase</keyword>
<dbReference type="GO" id="GO:0016740">
    <property type="term" value="F:transferase activity"/>
    <property type="evidence" value="ECO:0007669"/>
    <property type="project" value="UniProtKB-KW"/>
</dbReference>
<proteinExistence type="predicted"/>
<protein>
    <submittedName>
        <fullName evidence="6">Acetyltransferase</fullName>
    </submittedName>
</protein>
<dbReference type="SUPFAM" id="SSF51161">
    <property type="entry name" value="Trimeric LpxA-like enzymes"/>
    <property type="match status" value="1"/>
</dbReference>
<dbReference type="PANTHER" id="PTHR43300">
    <property type="entry name" value="ACETYLTRANSFERASE"/>
    <property type="match status" value="1"/>
</dbReference>
<dbReference type="Pfam" id="PF17836">
    <property type="entry name" value="PglD_N"/>
    <property type="match status" value="1"/>
</dbReference>
<dbReference type="Proteomes" id="UP000682134">
    <property type="component" value="Unassembled WGS sequence"/>
</dbReference>
<name>A0A940SJQ3_9BACI</name>
<accession>A0A940SJQ3</accession>
<feature type="site" description="Increases basicity of active site His" evidence="3">
    <location>
        <position position="139"/>
    </location>
</feature>
<evidence type="ECO:0000259" key="5">
    <source>
        <dbReference type="Pfam" id="PF17836"/>
    </source>
</evidence>
<dbReference type="InterPro" id="IPR011004">
    <property type="entry name" value="Trimer_LpxA-like_sf"/>
</dbReference>
<evidence type="ECO:0000313" key="7">
    <source>
        <dbReference type="Proteomes" id="UP000682134"/>
    </source>
</evidence>
<dbReference type="CDD" id="cd03360">
    <property type="entry name" value="LbH_AT_putative"/>
    <property type="match status" value="1"/>
</dbReference>
<feature type="binding site" evidence="4">
    <location>
        <position position="69"/>
    </location>
    <ligand>
        <name>substrate</name>
    </ligand>
</feature>
<evidence type="ECO:0000256" key="2">
    <source>
        <dbReference type="ARBA" id="ARBA00022737"/>
    </source>
</evidence>
<dbReference type="PANTHER" id="PTHR43300:SF7">
    <property type="entry name" value="UDP-N-ACETYLBACILLOSAMINE N-ACETYLTRANSFERASE"/>
    <property type="match status" value="1"/>
</dbReference>
<organism evidence="6 7">
    <name type="scientific">Gottfriedia endophytica</name>
    <dbReference type="NCBI Taxonomy" id="2820819"/>
    <lineage>
        <taxon>Bacteria</taxon>
        <taxon>Bacillati</taxon>
        <taxon>Bacillota</taxon>
        <taxon>Bacilli</taxon>
        <taxon>Bacillales</taxon>
        <taxon>Bacillaceae</taxon>
        <taxon>Gottfriedia</taxon>
    </lineage>
</organism>
<evidence type="ECO:0000256" key="3">
    <source>
        <dbReference type="PIRSR" id="PIRSR620019-1"/>
    </source>
</evidence>